<keyword evidence="2" id="KW-1185">Reference proteome</keyword>
<protein>
    <recommendedName>
        <fullName evidence="3">Death domain-containing protein</fullName>
    </recommendedName>
</protein>
<name>A0A5E4R7J2_9NEOP</name>
<organism evidence="1 2">
    <name type="scientific">Leptidea sinapis</name>
    <dbReference type="NCBI Taxonomy" id="189913"/>
    <lineage>
        <taxon>Eukaryota</taxon>
        <taxon>Metazoa</taxon>
        <taxon>Ecdysozoa</taxon>
        <taxon>Arthropoda</taxon>
        <taxon>Hexapoda</taxon>
        <taxon>Insecta</taxon>
        <taxon>Pterygota</taxon>
        <taxon>Neoptera</taxon>
        <taxon>Endopterygota</taxon>
        <taxon>Lepidoptera</taxon>
        <taxon>Glossata</taxon>
        <taxon>Ditrysia</taxon>
        <taxon>Papilionoidea</taxon>
        <taxon>Pieridae</taxon>
        <taxon>Dismorphiinae</taxon>
        <taxon>Leptidea</taxon>
    </lineage>
</organism>
<evidence type="ECO:0008006" key="3">
    <source>
        <dbReference type="Google" id="ProtNLM"/>
    </source>
</evidence>
<sequence>MQRISNDQLNELEKIVTKLPLPVISKYLMIETGIEWRYISQAVRKAKMPMVPGSIAKILCKFVSKNLTPEELAETVSKFRLIYFEELEQ</sequence>
<reference evidence="1 2" key="1">
    <citation type="submission" date="2017-07" db="EMBL/GenBank/DDBJ databases">
        <authorList>
            <person name="Talla V."/>
            <person name="Backstrom N."/>
        </authorList>
    </citation>
    <scope>NUCLEOTIDE SEQUENCE [LARGE SCALE GENOMIC DNA]</scope>
</reference>
<dbReference type="Proteomes" id="UP000324832">
    <property type="component" value="Unassembled WGS sequence"/>
</dbReference>
<gene>
    <name evidence="1" type="ORF">LSINAPIS_LOCUS15257</name>
</gene>
<dbReference type="EMBL" id="FZQP02007021">
    <property type="protein sequence ID" value="VVD05788.1"/>
    <property type="molecule type" value="Genomic_DNA"/>
</dbReference>
<evidence type="ECO:0000313" key="1">
    <source>
        <dbReference type="EMBL" id="VVD05788.1"/>
    </source>
</evidence>
<accession>A0A5E4R7J2</accession>
<proteinExistence type="predicted"/>
<dbReference type="AlphaFoldDB" id="A0A5E4R7J2"/>
<evidence type="ECO:0000313" key="2">
    <source>
        <dbReference type="Proteomes" id="UP000324832"/>
    </source>
</evidence>